<comment type="catalytic activity">
    <reaction evidence="2">
        <text>2 GTP = 3',3'-c-di-GMP + 2 diphosphate</text>
        <dbReference type="Rhea" id="RHEA:24898"/>
        <dbReference type="ChEBI" id="CHEBI:33019"/>
        <dbReference type="ChEBI" id="CHEBI:37565"/>
        <dbReference type="ChEBI" id="CHEBI:58805"/>
        <dbReference type="EC" id="2.7.7.65"/>
    </reaction>
</comment>
<keyword evidence="3" id="KW-0472">Membrane</keyword>
<dbReference type="InterPro" id="IPR011990">
    <property type="entry name" value="TPR-like_helical_dom_sf"/>
</dbReference>
<evidence type="ECO:0000313" key="6">
    <source>
        <dbReference type="Proteomes" id="UP001218788"/>
    </source>
</evidence>
<dbReference type="EMBL" id="JAQQXP010000001">
    <property type="protein sequence ID" value="MDC8830277.1"/>
    <property type="molecule type" value="Genomic_DNA"/>
</dbReference>
<dbReference type="NCBIfam" id="TIGR00254">
    <property type="entry name" value="GGDEF"/>
    <property type="match status" value="1"/>
</dbReference>
<evidence type="ECO:0000259" key="4">
    <source>
        <dbReference type="PROSITE" id="PS50887"/>
    </source>
</evidence>
<protein>
    <recommendedName>
        <fullName evidence="1">diguanylate cyclase</fullName>
        <ecNumber evidence="1">2.7.7.65</ecNumber>
    </recommendedName>
</protein>
<evidence type="ECO:0000313" key="5">
    <source>
        <dbReference type="EMBL" id="MDC8830277.1"/>
    </source>
</evidence>
<dbReference type="InterPro" id="IPR050469">
    <property type="entry name" value="Diguanylate_Cyclase"/>
</dbReference>
<keyword evidence="3" id="KW-0812">Transmembrane</keyword>
<dbReference type="Pfam" id="PF00990">
    <property type="entry name" value="GGDEF"/>
    <property type="match status" value="1"/>
</dbReference>
<dbReference type="SUPFAM" id="SSF48452">
    <property type="entry name" value="TPR-like"/>
    <property type="match status" value="2"/>
</dbReference>
<evidence type="ECO:0000256" key="1">
    <source>
        <dbReference type="ARBA" id="ARBA00012528"/>
    </source>
</evidence>
<gene>
    <name evidence="5" type="ORF">OIK42_05815</name>
</gene>
<dbReference type="Gene3D" id="3.30.70.270">
    <property type="match status" value="1"/>
</dbReference>
<name>A0ABT5KZS8_9ALTE</name>
<dbReference type="Gene3D" id="1.25.40.10">
    <property type="entry name" value="Tetratricopeptide repeat domain"/>
    <property type="match status" value="2"/>
</dbReference>
<dbReference type="SMART" id="SM00267">
    <property type="entry name" value="GGDEF"/>
    <property type="match status" value="1"/>
</dbReference>
<feature type="transmembrane region" description="Helical" evidence="3">
    <location>
        <begin position="422"/>
        <end position="445"/>
    </location>
</feature>
<dbReference type="InterPro" id="IPR000160">
    <property type="entry name" value="GGDEF_dom"/>
</dbReference>
<dbReference type="PANTHER" id="PTHR45138:SF9">
    <property type="entry name" value="DIGUANYLATE CYCLASE DGCM-RELATED"/>
    <property type="match status" value="1"/>
</dbReference>
<dbReference type="RefSeq" id="WP_273639034.1">
    <property type="nucleotide sequence ID" value="NZ_JAQQXP010000001.1"/>
</dbReference>
<feature type="domain" description="GGDEF" evidence="4">
    <location>
        <begin position="482"/>
        <end position="615"/>
    </location>
</feature>
<sequence>MIAVLRKLSLISIAVSVSIFTPWVYAQLELFSTAYQSQPFTATQQALLKEHNEQPEISHNQQQLAILYFLFNRTDLLQPLAQTLPAETDPQGAGLKTFLQGFVQFDNGHYAKADPLFESALSQASQHAANTEQHDKWLAIIKMYRAINHAYQQHYTQAIDQLGKIRVEAERKSWPTITALADFLLGDVNYQLQDYEAALTHYQRAEAGYSDANRLLKAHATMARSQMINIVGERPQAFALLEQAITVFQHLEDTSALAYAYLLMSYYFDKDGSPEEALEWIAKSVTLREQLGNVPDIANAYVHYASLLNDNGYNQKALIYGKNSVDLVQGTDDLAGLWDAHVIYANILYDARQYKAAFENMRKGERALLKKARLDMTSEAARLNSEFSLEIEQLRNQQLDHANEVLGAKLALNEQKQRFQTWLMAGLVTLVLVFAVTVIVIYRLYKKNRQLANHDVLTGINNRRKIMEIGEQSFSVSKRYNQPLSVLMLDIDNFKSINDKFGHNEGDNVLLFIANQCSSSLRSSDCVGRIGGEEFLFVLPNTTADEAAILANRLCNAIKTTSEVTDMSIDLVTVSIGVAEFKESYSDFIELVNQADMALYDAKNKGRDQVGIASLPQFSGA</sequence>
<evidence type="ECO:0000256" key="3">
    <source>
        <dbReference type="SAM" id="Phobius"/>
    </source>
</evidence>
<keyword evidence="3" id="KW-1133">Transmembrane helix</keyword>
<accession>A0ABT5KZS8</accession>
<reference evidence="5 6" key="1">
    <citation type="submission" date="2022-10" db="EMBL/GenBank/DDBJ databases">
        <title>Alteromonas sp. chi3 Genome sequencing.</title>
        <authorList>
            <person name="Park S."/>
        </authorList>
    </citation>
    <scope>NUCLEOTIDE SEQUENCE [LARGE SCALE GENOMIC DNA]</scope>
    <source>
        <strain evidence="6">chi3</strain>
    </source>
</reference>
<dbReference type="PROSITE" id="PS50887">
    <property type="entry name" value="GGDEF"/>
    <property type="match status" value="1"/>
</dbReference>
<evidence type="ECO:0000256" key="2">
    <source>
        <dbReference type="ARBA" id="ARBA00034247"/>
    </source>
</evidence>
<dbReference type="InterPro" id="IPR029787">
    <property type="entry name" value="Nucleotide_cyclase"/>
</dbReference>
<dbReference type="CDD" id="cd01949">
    <property type="entry name" value="GGDEF"/>
    <property type="match status" value="1"/>
</dbReference>
<keyword evidence="6" id="KW-1185">Reference proteome</keyword>
<dbReference type="EC" id="2.7.7.65" evidence="1"/>
<dbReference type="Proteomes" id="UP001218788">
    <property type="component" value="Unassembled WGS sequence"/>
</dbReference>
<proteinExistence type="predicted"/>
<comment type="caution">
    <text evidence="5">The sequence shown here is derived from an EMBL/GenBank/DDBJ whole genome shotgun (WGS) entry which is preliminary data.</text>
</comment>
<organism evidence="5 6">
    <name type="scientific">Alteromonas gilva</name>
    <dbReference type="NCBI Taxonomy" id="2987522"/>
    <lineage>
        <taxon>Bacteria</taxon>
        <taxon>Pseudomonadati</taxon>
        <taxon>Pseudomonadota</taxon>
        <taxon>Gammaproteobacteria</taxon>
        <taxon>Alteromonadales</taxon>
        <taxon>Alteromonadaceae</taxon>
        <taxon>Alteromonas/Salinimonas group</taxon>
        <taxon>Alteromonas</taxon>
    </lineage>
</organism>
<dbReference type="InterPro" id="IPR043128">
    <property type="entry name" value="Rev_trsase/Diguanyl_cyclase"/>
</dbReference>
<dbReference type="SUPFAM" id="SSF55073">
    <property type="entry name" value="Nucleotide cyclase"/>
    <property type="match status" value="1"/>
</dbReference>
<dbReference type="PANTHER" id="PTHR45138">
    <property type="entry name" value="REGULATORY COMPONENTS OF SENSORY TRANSDUCTION SYSTEM"/>
    <property type="match status" value="1"/>
</dbReference>